<reference evidence="8" key="1">
    <citation type="journal article" date="2019" name="Int. J. Syst. Evol. Microbiol.">
        <title>The Global Catalogue of Microorganisms (GCM) 10K type strain sequencing project: providing services to taxonomists for standard genome sequencing and annotation.</title>
        <authorList>
            <consortium name="The Broad Institute Genomics Platform"/>
            <consortium name="The Broad Institute Genome Sequencing Center for Infectious Disease"/>
            <person name="Wu L."/>
            <person name="Ma J."/>
        </authorList>
    </citation>
    <scope>NUCLEOTIDE SEQUENCE [LARGE SCALE GENOMIC DNA]</scope>
    <source>
        <strain evidence="8">JCM 5062</strain>
    </source>
</reference>
<dbReference type="InterPro" id="IPR014031">
    <property type="entry name" value="Ketoacyl_synth_C"/>
</dbReference>
<comment type="similarity">
    <text evidence="1 4">Belongs to the thiolase-like superfamily. Beta-ketoacyl-ACP synthases family.</text>
</comment>
<dbReference type="Gene3D" id="3.40.47.10">
    <property type="match status" value="3"/>
</dbReference>
<evidence type="ECO:0000256" key="3">
    <source>
        <dbReference type="ARBA" id="ARBA00023315"/>
    </source>
</evidence>
<keyword evidence="2 4" id="KW-0808">Transferase</keyword>
<dbReference type="PROSITE" id="PS00606">
    <property type="entry name" value="KS3_1"/>
    <property type="match status" value="1"/>
</dbReference>
<dbReference type="RefSeq" id="WP_344357522.1">
    <property type="nucleotide sequence ID" value="NZ_BAAASR010000006.1"/>
</dbReference>
<keyword evidence="8" id="KW-1185">Reference proteome</keyword>
<name>A0ABP5YUJ9_9ACTN</name>
<evidence type="ECO:0000256" key="2">
    <source>
        <dbReference type="ARBA" id="ARBA00022679"/>
    </source>
</evidence>
<evidence type="ECO:0000313" key="7">
    <source>
        <dbReference type="EMBL" id="GAA2483559.1"/>
    </source>
</evidence>
<feature type="region of interest" description="Disordered" evidence="5">
    <location>
        <begin position="778"/>
        <end position="799"/>
    </location>
</feature>
<dbReference type="InterPro" id="IPR018201">
    <property type="entry name" value="Ketoacyl_synth_AS"/>
</dbReference>
<proteinExistence type="inferred from homology"/>
<dbReference type="Pfam" id="PF02801">
    <property type="entry name" value="Ketoacyl-synt_C"/>
    <property type="match status" value="2"/>
</dbReference>
<dbReference type="Proteomes" id="UP001499942">
    <property type="component" value="Unassembled WGS sequence"/>
</dbReference>
<organism evidence="7 8">
    <name type="scientific">Streptomyces gobitricini</name>
    <dbReference type="NCBI Taxonomy" id="68211"/>
    <lineage>
        <taxon>Bacteria</taxon>
        <taxon>Bacillati</taxon>
        <taxon>Actinomycetota</taxon>
        <taxon>Actinomycetes</taxon>
        <taxon>Kitasatosporales</taxon>
        <taxon>Streptomycetaceae</taxon>
        <taxon>Streptomyces</taxon>
    </lineage>
</organism>
<dbReference type="InterPro" id="IPR016039">
    <property type="entry name" value="Thiolase-like"/>
</dbReference>
<dbReference type="PANTHER" id="PTHR11712">
    <property type="entry name" value="POLYKETIDE SYNTHASE-RELATED"/>
    <property type="match status" value="1"/>
</dbReference>
<dbReference type="InterPro" id="IPR014030">
    <property type="entry name" value="Ketoacyl_synth_N"/>
</dbReference>
<gene>
    <name evidence="7" type="ORF">GCM10010393_12960</name>
</gene>
<feature type="domain" description="Ketosynthase family 3 (KS3)" evidence="6">
    <location>
        <begin position="418"/>
        <end position="799"/>
    </location>
</feature>
<dbReference type="SMART" id="SM00825">
    <property type="entry name" value="PKS_KS"/>
    <property type="match status" value="1"/>
</dbReference>
<dbReference type="InterPro" id="IPR000794">
    <property type="entry name" value="Beta-ketoacyl_synthase"/>
</dbReference>
<feature type="domain" description="Ketosynthase family 3 (KS3)" evidence="6">
    <location>
        <begin position="8"/>
        <end position="406"/>
    </location>
</feature>
<evidence type="ECO:0000256" key="4">
    <source>
        <dbReference type="RuleBase" id="RU003694"/>
    </source>
</evidence>
<protein>
    <recommendedName>
        <fullName evidence="6">Ketosynthase family 3 (KS3) domain-containing protein</fullName>
    </recommendedName>
</protein>
<accession>A0ABP5YUJ9</accession>
<dbReference type="PROSITE" id="PS52004">
    <property type="entry name" value="KS3_2"/>
    <property type="match status" value="2"/>
</dbReference>
<evidence type="ECO:0000313" key="8">
    <source>
        <dbReference type="Proteomes" id="UP001499942"/>
    </source>
</evidence>
<dbReference type="PANTHER" id="PTHR11712:SF336">
    <property type="entry name" value="3-OXOACYL-[ACYL-CARRIER-PROTEIN] SYNTHASE, MITOCHONDRIAL"/>
    <property type="match status" value="1"/>
</dbReference>
<evidence type="ECO:0000259" key="6">
    <source>
        <dbReference type="PROSITE" id="PS52004"/>
    </source>
</evidence>
<comment type="caution">
    <text evidence="7">The sequence shown here is derived from an EMBL/GenBank/DDBJ whole genome shotgun (WGS) entry which is preliminary data.</text>
</comment>
<feature type="compositionally biased region" description="Polar residues" evidence="5">
    <location>
        <begin position="790"/>
        <end position="799"/>
    </location>
</feature>
<dbReference type="InterPro" id="IPR020841">
    <property type="entry name" value="PKS_Beta-ketoAc_synthase_dom"/>
</dbReference>
<evidence type="ECO:0000256" key="1">
    <source>
        <dbReference type="ARBA" id="ARBA00008467"/>
    </source>
</evidence>
<keyword evidence="3" id="KW-0012">Acyltransferase</keyword>
<evidence type="ECO:0000256" key="5">
    <source>
        <dbReference type="SAM" id="MobiDB-lite"/>
    </source>
</evidence>
<dbReference type="SUPFAM" id="SSF53901">
    <property type="entry name" value="Thiolase-like"/>
    <property type="match status" value="4"/>
</dbReference>
<dbReference type="Pfam" id="PF00109">
    <property type="entry name" value="ketoacyl-synt"/>
    <property type="match status" value="2"/>
</dbReference>
<dbReference type="EMBL" id="BAAASR010000006">
    <property type="protein sequence ID" value="GAA2483559.1"/>
    <property type="molecule type" value="Genomic_DNA"/>
</dbReference>
<dbReference type="CDD" id="cd00834">
    <property type="entry name" value="KAS_I_II"/>
    <property type="match status" value="1"/>
</dbReference>
<sequence>MGKEQQTTAGVTVVGAGAITALGPTSGHLWQGAREGRVAIGPVQRLPMEGLSTKLGGEVTDPVEPGRAYRRPEGFRERAVELALVAAEEAMAALPGGLVPAERFGVVLGTCNAGLLSGREWLRAGRDGEAPAPELPSLVTPQALAEVVGAAFRLRGPVLAVNTACASGANAIGLAADLLRRGRADAVLAGGSDAFSDVVFAGFHALQSLSPEPAAPYCAERQGLSLGEGSGMVVLVRADFAREHGLPGLADIAGYGLSADGFHATAPHPEGKGAARAIEAALRHSGVAAERIGYVNGHGTGTPKNDPAESRAIALALGAEEAARAPVSSTKSVIGHLLGAAGAAEAIVTAYALSEQTAPPTASFTAPDPDCPLDYVTGVARPLSTGAALSNNFAFGGANAALVLTRTEDAHRPPLPDTDRVVVTGIGLLSPAGDRVAEVWSAYARGESPVAWAGGLPVCRVDFDPEPYLTKRQRRRMDRLGQLGVAATVKALADAGIAPGGAEAEAVGIVFGTGTGPMEAMERFTVPLLAEGPAAADPAVFPNTVYNQAAGQIAIHLGLRGPTSTLSVGHATGAAALAYTADLLAAGHADTLVCTVTDALTDEVAKAYAAVGAASTRAPGEGDDGRFTLAEGSVAVVLERRSHAVARGARVLGEVLGHGMASDASRARLWDPRGRGLERAMRAALDDGGLTPGGLGAVWLASAGLRAADAAEAEAVRRLFDGCPVPPALHAPKTVLGEPMGVGGALSLALALHHTGSGDRPVLLNSSSLGGSHVSLAVRRGSGAEETRTSHATPTGETR</sequence>